<gene>
    <name evidence="3" type="ORF">RQX22_10340</name>
</gene>
<dbReference type="InterPro" id="IPR001995">
    <property type="entry name" value="Peptidase_A2_cat"/>
</dbReference>
<feature type="domain" description="Peptidase A2" evidence="2">
    <location>
        <begin position="75"/>
        <end position="153"/>
    </location>
</feature>
<dbReference type="Pfam" id="PF13975">
    <property type="entry name" value="gag-asp_proteas"/>
    <property type="match status" value="1"/>
</dbReference>
<protein>
    <submittedName>
        <fullName evidence="3">TIGR02281 family clan AA aspartic protease</fullName>
        <ecNumber evidence="3">3.4.23.-</ecNumber>
    </submittedName>
</protein>
<dbReference type="Gene3D" id="2.40.70.10">
    <property type="entry name" value="Acid Proteases"/>
    <property type="match status" value="1"/>
</dbReference>
<evidence type="ECO:0000313" key="4">
    <source>
        <dbReference type="Proteomes" id="UP001259572"/>
    </source>
</evidence>
<evidence type="ECO:0000256" key="1">
    <source>
        <dbReference type="ARBA" id="ARBA00022801"/>
    </source>
</evidence>
<proteinExistence type="predicted"/>
<dbReference type="GO" id="GO:0008233">
    <property type="term" value="F:peptidase activity"/>
    <property type="evidence" value="ECO:0007669"/>
    <property type="project" value="UniProtKB-KW"/>
</dbReference>
<dbReference type="InterPro" id="IPR021109">
    <property type="entry name" value="Peptidase_aspartic_dom_sf"/>
</dbReference>
<evidence type="ECO:0000313" key="3">
    <source>
        <dbReference type="EMBL" id="MDT9599346.1"/>
    </source>
</evidence>
<comment type="caution">
    <text evidence="3">The sequence shown here is derived from an EMBL/GenBank/DDBJ whole genome shotgun (WGS) entry which is preliminary data.</text>
</comment>
<keyword evidence="1 3" id="KW-0378">Hydrolase</keyword>
<dbReference type="CDD" id="cd05483">
    <property type="entry name" value="retropepsin_like_bacteria"/>
    <property type="match status" value="1"/>
</dbReference>
<dbReference type="InterPro" id="IPR001969">
    <property type="entry name" value="Aspartic_peptidase_AS"/>
</dbReference>
<dbReference type="RefSeq" id="WP_315726161.1">
    <property type="nucleotide sequence ID" value="NZ_JAVUPU010000004.1"/>
</dbReference>
<dbReference type="SUPFAM" id="SSF50630">
    <property type="entry name" value="Acid proteases"/>
    <property type="match status" value="1"/>
</dbReference>
<dbReference type="PROSITE" id="PS50175">
    <property type="entry name" value="ASP_PROT_RETROV"/>
    <property type="match status" value="1"/>
</dbReference>
<accession>A0ABU3Q7H0</accession>
<keyword evidence="3" id="KW-0645">Protease</keyword>
<reference evidence="3 4" key="1">
    <citation type="submission" date="2023-05" db="EMBL/GenBank/DDBJ databases">
        <authorList>
            <person name="Guo Y."/>
        </authorList>
    </citation>
    <scope>NUCLEOTIDE SEQUENCE [LARGE SCALE GENOMIC DNA]</scope>
    <source>
        <strain evidence="3 4">GR2756</strain>
    </source>
</reference>
<dbReference type="GO" id="GO:0006508">
    <property type="term" value="P:proteolysis"/>
    <property type="evidence" value="ECO:0007669"/>
    <property type="project" value="UniProtKB-KW"/>
</dbReference>
<organism evidence="3 4">
    <name type="scientific">Sphingosinicella rhizophila</name>
    <dbReference type="NCBI Taxonomy" id="3050082"/>
    <lineage>
        <taxon>Bacteria</taxon>
        <taxon>Pseudomonadati</taxon>
        <taxon>Pseudomonadota</taxon>
        <taxon>Alphaproteobacteria</taxon>
        <taxon>Sphingomonadales</taxon>
        <taxon>Sphingosinicellaceae</taxon>
        <taxon>Sphingosinicella</taxon>
    </lineage>
</organism>
<name>A0ABU3Q7H0_9SPHN</name>
<evidence type="ECO:0000259" key="2">
    <source>
        <dbReference type="PROSITE" id="PS50175"/>
    </source>
</evidence>
<dbReference type="PROSITE" id="PS00141">
    <property type="entry name" value="ASP_PROTEASE"/>
    <property type="match status" value="1"/>
</dbReference>
<dbReference type="EMBL" id="JAVUPU010000004">
    <property type="protein sequence ID" value="MDT9599346.1"/>
    <property type="molecule type" value="Genomic_DNA"/>
</dbReference>
<dbReference type="Proteomes" id="UP001259572">
    <property type="component" value="Unassembled WGS sequence"/>
</dbReference>
<dbReference type="EC" id="3.4.23.-" evidence="3"/>
<dbReference type="InterPro" id="IPR034122">
    <property type="entry name" value="Retropepsin-like_bacterial"/>
</dbReference>
<dbReference type="NCBIfam" id="TIGR02281">
    <property type="entry name" value="clan_AA_DTGA"/>
    <property type="match status" value="1"/>
</dbReference>
<keyword evidence="4" id="KW-1185">Reference proteome</keyword>
<sequence>MGGSNFLFGSLMLAGIAILGTQLGKPQATVSPLHPAVAEKPEAKRMLREVPGGLAIDRGADRHFYANALVNGVEIRFMIDTGASTIVLTGEDARRAGLGTGEYSARAIGAGGELRLMPVRLARLSAGPLVAESVPAMVAEQGRLPVSLLGQTFLDQFESVAIEGDTMILR</sequence>
<dbReference type="InterPro" id="IPR011969">
    <property type="entry name" value="Clan_AA_Asp_peptidase_C"/>
</dbReference>